<evidence type="ECO:0000259" key="10">
    <source>
        <dbReference type="PROSITE" id="PS51173"/>
    </source>
</evidence>
<evidence type="ECO:0000256" key="6">
    <source>
        <dbReference type="ARBA" id="ARBA00023295"/>
    </source>
</evidence>
<dbReference type="InterPro" id="IPR012291">
    <property type="entry name" value="CBM2_carb-bd_dom_sf"/>
</dbReference>
<feature type="region of interest" description="Disordered" evidence="9">
    <location>
        <begin position="147"/>
        <end position="190"/>
    </location>
</feature>
<dbReference type="SUPFAM" id="SSF49384">
    <property type="entry name" value="Carbohydrate-binding domain"/>
    <property type="match status" value="1"/>
</dbReference>
<dbReference type="InterPro" id="IPR018087">
    <property type="entry name" value="Glyco_hydro_5_CS"/>
</dbReference>
<dbReference type="GO" id="GO:0030245">
    <property type="term" value="P:cellulose catabolic process"/>
    <property type="evidence" value="ECO:0007669"/>
    <property type="project" value="UniProtKB-KW"/>
</dbReference>
<dbReference type="Pfam" id="PF00150">
    <property type="entry name" value="Cellulase"/>
    <property type="match status" value="1"/>
</dbReference>
<accession>C7QC01</accession>
<dbReference type="EC" id="3.2.1.4" evidence="8"/>
<evidence type="ECO:0000256" key="1">
    <source>
        <dbReference type="ARBA" id="ARBA00000966"/>
    </source>
</evidence>
<dbReference type="CAZy" id="GH5">
    <property type="family name" value="Glycoside Hydrolase Family 5"/>
</dbReference>
<evidence type="ECO:0000313" key="11">
    <source>
        <dbReference type="EMBL" id="ACU72620.1"/>
    </source>
</evidence>
<keyword evidence="2" id="KW-0732">Signal</keyword>
<dbReference type="InterPro" id="IPR001919">
    <property type="entry name" value="CBD2"/>
</dbReference>
<dbReference type="GO" id="GO:0008810">
    <property type="term" value="F:cellulase activity"/>
    <property type="evidence" value="ECO:0007669"/>
    <property type="project" value="UniProtKB-EC"/>
</dbReference>
<dbReference type="SMART" id="SM00637">
    <property type="entry name" value="CBD_II"/>
    <property type="match status" value="1"/>
</dbReference>
<evidence type="ECO:0000256" key="9">
    <source>
        <dbReference type="SAM" id="MobiDB-lite"/>
    </source>
</evidence>
<dbReference type="PANTHER" id="PTHR34142">
    <property type="entry name" value="ENDO-BETA-1,4-GLUCANASE A"/>
    <property type="match status" value="1"/>
</dbReference>
<dbReference type="STRING" id="479433.Caci_3718"/>
<evidence type="ECO:0000256" key="5">
    <source>
        <dbReference type="ARBA" id="ARBA00023277"/>
    </source>
</evidence>
<dbReference type="PANTHER" id="PTHR34142:SF1">
    <property type="entry name" value="GLYCOSIDE HYDROLASE FAMILY 5 DOMAIN-CONTAINING PROTEIN"/>
    <property type="match status" value="1"/>
</dbReference>
<reference evidence="11 12" key="1">
    <citation type="journal article" date="2009" name="Stand. Genomic Sci.">
        <title>Complete genome sequence of Catenulispora acidiphila type strain (ID 139908).</title>
        <authorList>
            <person name="Copeland A."/>
            <person name="Lapidus A."/>
            <person name="Glavina Del Rio T."/>
            <person name="Nolan M."/>
            <person name="Lucas S."/>
            <person name="Chen F."/>
            <person name="Tice H."/>
            <person name="Cheng J.F."/>
            <person name="Bruce D."/>
            <person name="Goodwin L."/>
            <person name="Pitluck S."/>
            <person name="Mikhailova N."/>
            <person name="Pati A."/>
            <person name="Ivanova N."/>
            <person name="Mavromatis K."/>
            <person name="Chen A."/>
            <person name="Palaniappan K."/>
            <person name="Chain P."/>
            <person name="Land M."/>
            <person name="Hauser L."/>
            <person name="Chang Y.J."/>
            <person name="Jeffries C.D."/>
            <person name="Chertkov O."/>
            <person name="Brettin T."/>
            <person name="Detter J.C."/>
            <person name="Han C."/>
            <person name="Ali Z."/>
            <person name="Tindall B.J."/>
            <person name="Goker M."/>
            <person name="Bristow J."/>
            <person name="Eisen J.A."/>
            <person name="Markowitz V."/>
            <person name="Hugenholtz P."/>
            <person name="Kyrpides N.C."/>
            <person name="Klenk H.P."/>
        </authorList>
    </citation>
    <scope>NUCLEOTIDE SEQUENCE [LARGE SCALE GENOMIC DNA]</scope>
    <source>
        <strain evidence="12">DSM 44928 / JCM 14897 / NBRC 102108 / NRRL B-24433 / ID139908</strain>
    </source>
</reference>
<protein>
    <recommendedName>
        <fullName evidence="8">Endoglucanase</fullName>
        <ecNumber evidence="8">3.2.1.4</ecNumber>
    </recommendedName>
</protein>
<organism evidence="11 12">
    <name type="scientific">Catenulispora acidiphila (strain DSM 44928 / JCM 14897 / NBRC 102108 / NRRL B-24433 / ID139908)</name>
    <dbReference type="NCBI Taxonomy" id="479433"/>
    <lineage>
        <taxon>Bacteria</taxon>
        <taxon>Bacillati</taxon>
        <taxon>Actinomycetota</taxon>
        <taxon>Actinomycetes</taxon>
        <taxon>Catenulisporales</taxon>
        <taxon>Catenulisporaceae</taxon>
        <taxon>Catenulispora</taxon>
    </lineage>
</organism>
<evidence type="ECO:0000256" key="3">
    <source>
        <dbReference type="ARBA" id="ARBA00022801"/>
    </source>
</evidence>
<dbReference type="InterPro" id="IPR008965">
    <property type="entry name" value="CBM2/CBM3_carb-bd_dom_sf"/>
</dbReference>
<proteinExistence type="inferred from homology"/>
<keyword evidence="7 8" id="KW-0624">Polysaccharide degradation</keyword>
<dbReference type="PROSITE" id="PS51173">
    <property type="entry name" value="CBM2"/>
    <property type="match status" value="1"/>
</dbReference>
<dbReference type="SUPFAM" id="SSF51445">
    <property type="entry name" value="(Trans)glycosidases"/>
    <property type="match status" value="1"/>
</dbReference>
<comment type="catalytic activity">
    <reaction evidence="1 8">
        <text>Endohydrolysis of (1-&gt;4)-beta-D-glucosidic linkages in cellulose, lichenin and cereal beta-D-glucans.</text>
        <dbReference type="EC" id="3.2.1.4"/>
    </reaction>
</comment>
<dbReference type="EMBL" id="CP001700">
    <property type="protein sequence ID" value="ACU72620.1"/>
    <property type="molecule type" value="Genomic_DNA"/>
</dbReference>
<keyword evidence="4 8" id="KW-0136">Cellulose degradation</keyword>
<evidence type="ECO:0000313" key="12">
    <source>
        <dbReference type="Proteomes" id="UP000000851"/>
    </source>
</evidence>
<feature type="compositionally biased region" description="Low complexity" evidence="9">
    <location>
        <begin position="158"/>
        <end position="171"/>
    </location>
</feature>
<gene>
    <name evidence="11" type="ordered locus">Caci_3718</name>
</gene>
<name>C7QC01_CATAD</name>
<dbReference type="InterPro" id="IPR001547">
    <property type="entry name" value="Glyco_hydro_5"/>
</dbReference>
<dbReference type="Pfam" id="PF00553">
    <property type="entry name" value="CBM_2"/>
    <property type="match status" value="1"/>
</dbReference>
<dbReference type="eggNOG" id="COG2730">
    <property type="taxonomic scope" value="Bacteria"/>
</dbReference>
<evidence type="ECO:0000256" key="2">
    <source>
        <dbReference type="ARBA" id="ARBA00022729"/>
    </source>
</evidence>
<keyword evidence="5 8" id="KW-0119">Carbohydrate metabolism</keyword>
<dbReference type="HOGENOM" id="CLU_043519_0_0_11"/>
<feature type="domain" description="CBM2" evidence="10">
    <location>
        <begin position="41"/>
        <end position="150"/>
    </location>
</feature>
<feature type="compositionally biased region" description="Pro residues" evidence="9">
    <location>
        <begin position="172"/>
        <end position="183"/>
    </location>
</feature>
<dbReference type="OrthoDB" id="182870at2"/>
<dbReference type="InterPro" id="IPR017853">
    <property type="entry name" value="GH"/>
</dbReference>
<dbReference type="RefSeq" id="WP_015792349.1">
    <property type="nucleotide sequence ID" value="NC_013131.1"/>
</dbReference>
<dbReference type="AlphaFoldDB" id="C7QC01"/>
<dbReference type="KEGG" id="cai:Caci_3718"/>
<evidence type="ECO:0000256" key="8">
    <source>
        <dbReference type="RuleBase" id="RU361153"/>
    </source>
</evidence>
<sequence length="525" mass="54785" precursor="true">MRHPFSLFRSARSRAVSAVAAVAVITIAGAGAVVALPRAAQAAGATQCQVLYSVANDWGSGFSTNVSITNLGAPWTSWTLGYSYAGNQTLSSGWNGSWTQSGKAVTVTSMSWNGAVATNGTVTPAANFTYSGANAAPTAFTVNGVLCGGPGSPPPTSTPSTSPSTSPSSTPSTPPSSPPPGTPAPQLHVSGNHLVTSAGATYRLLGVNRSSGEFACVQGKGMWDGPADQATIDAMKTWNIHVVRIPLNEECWLGNSDVPAGGTVGAAYQKAVKDYTDLLVANGINVILDLHWTYGQYTGPSSACADALAACQKPMPDAQYTPTFWKQVATAFKGDNAVLFDLFNEPYPDAANNFSNATEAWTCLRDGGTCTGITYPVAGMQSLVDAVRATGATNVVMTGGLTWTNDLSQWLAYEPKDPTGNLVASWHSYNFNGCITTSCWNSTIGAVAAKVPVQAGEIGQNNCNHDYIDQVMAWADANGVGYSAWTWNPWGVCNSNGNDLITDWSGTPTATYGQGYQAHLLTQKP</sequence>
<keyword evidence="12" id="KW-1185">Reference proteome</keyword>
<dbReference type="Gene3D" id="3.20.20.80">
    <property type="entry name" value="Glycosidases"/>
    <property type="match status" value="1"/>
</dbReference>
<dbReference type="Gene3D" id="2.60.40.290">
    <property type="match status" value="1"/>
</dbReference>
<dbReference type="GO" id="GO:0030247">
    <property type="term" value="F:polysaccharide binding"/>
    <property type="evidence" value="ECO:0007669"/>
    <property type="project" value="UniProtKB-UniRule"/>
</dbReference>
<evidence type="ECO:0000256" key="4">
    <source>
        <dbReference type="ARBA" id="ARBA00023001"/>
    </source>
</evidence>
<dbReference type="CAZy" id="CBM2">
    <property type="family name" value="Carbohydrate-Binding Module Family 2"/>
</dbReference>
<dbReference type="Proteomes" id="UP000000851">
    <property type="component" value="Chromosome"/>
</dbReference>
<keyword evidence="3 8" id="KW-0378">Hydrolase</keyword>
<dbReference type="eggNOG" id="COG5297">
    <property type="taxonomic scope" value="Bacteria"/>
</dbReference>
<dbReference type="InParanoid" id="C7QC01"/>
<keyword evidence="6 8" id="KW-0326">Glycosidase</keyword>
<evidence type="ECO:0000256" key="7">
    <source>
        <dbReference type="ARBA" id="ARBA00023326"/>
    </source>
</evidence>
<comment type="similarity">
    <text evidence="8">Belongs to the glycosyl hydrolase 5 (cellulase A) family.</text>
</comment>
<dbReference type="PROSITE" id="PS00659">
    <property type="entry name" value="GLYCOSYL_HYDROL_F5"/>
    <property type="match status" value="1"/>
</dbReference>